<evidence type="ECO:0000259" key="1">
    <source>
        <dbReference type="Pfam" id="PF00561"/>
    </source>
</evidence>
<organism evidence="2 3">
    <name type="scientific">Pontibacter indicus</name>
    <dbReference type="NCBI Taxonomy" id="1317125"/>
    <lineage>
        <taxon>Bacteria</taxon>
        <taxon>Pseudomonadati</taxon>
        <taxon>Bacteroidota</taxon>
        <taxon>Cytophagia</taxon>
        <taxon>Cytophagales</taxon>
        <taxon>Hymenobacteraceae</taxon>
        <taxon>Pontibacter</taxon>
    </lineage>
</organism>
<dbReference type="Pfam" id="PF00561">
    <property type="entry name" value="Abhydrolase_1"/>
    <property type="match status" value="1"/>
</dbReference>
<dbReference type="Gene3D" id="3.40.50.1820">
    <property type="entry name" value="alpha/beta hydrolase"/>
    <property type="match status" value="1"/>
</dbReference>
<keyword evidence="3" id="KW-1185">Reference proteome</keyword>
<feature type="domain" description="AB hydrolase-1" evidence="1">
    <location>
        <begin position="22"/>
        <end position="255"/>
    </location>
</feature>
<proteinExistence type="predicted"/>
<accession>A0A1R3XU52</accession>
<dbReference type="SUPFAM" id="SSF53474">
    <property type="entry name" value="alpha/beta-Hydrolases"/>
    <property type="match status" value="1"/>
</dbReference>
<sequence>MPYIIHNGTKLHYRVLGQGTQPLLAFHGYGQSSAYYQPMGQALGGDYTIYAFDLFFHGHSSLHKENMPLDKDFLQELIGLFLEKEKVEHFSLMGFSMGGKFALTLVERFPERIDELFLIAPDGIKTSFWYNIATYPGWLQQLFKRTVLKPEPFFRLLNVLNRYNMIHKSLIRFARFQMDSTEKRLRVYRSWIGFRELNFDIREIVRLLNHKQVPVTMFLGEFDQIISPKRVSVFIKALQKGELVVLKAGHSHLLQEVAELLHRKRMGVSPPAMD</sequence>
<reference evidence="3" key="1">
    <citation type="submission" date="2017-01" db="EMBL/GenBank/DDBJ databases">
        <authorList>
            <person name="Varghese N."/>
            <person name="Submissions S."/>
        </authorList>
    </citation>
    <scope>NUCLEOTIDE SEQUENCE [LARGE SCALE GENOMIC DNA]</scope>
    <source>
        <strain evidence="3">LP100</strain>
    </source>
</reference>
<dbReference type="AlphaFoldDB" id="A0A1R3XU52"/>
<dbReference type="STRING" id="1317125.SAMN05444128_3648"/>
<dbReference type="EMBL" id="FTPP01000004">
    <property type="protein sequence ID" value="SIT94572.1"/>
    <property type="molecule type" value="Genomic_DNA"/>
</dbReference>
<protein>
    <submittedName>
        <fullName evidence="2">Pimeloyl-ACP methyl ester carboxylesterase</fullName>
    </submittedName>
</protein>
<gene>
    <name evidence="2" type="ORF">SAMN05444128_3648</name>
</gene>
<dbReference type="PRINTS" id="PR00111">
    <property type="entry name" value="ABHYDROLASE"/>
</dbReference>
<dbReference type="InterPro" id="IPR029058">
    <property type="entry name" value="AB_hydrolase_fold"/>
</dbReference>
<dbReference type="RefSeq" id="WP_076671835.1">
    <property type="nucleotide sequence ID" value="NZ_FTPP01000004.1"/>
</dbReference>
<evidence type="ECO:0000313" key="2">
    <source>
        <dbReference type="EMBL" id="SIT94572.1"/>
    </source>
</evidence>
<dbReference type="PANTHER" id="PTHR46438">
    <property type="entry name" value="ALPHA/BETA-HYDROLASES SUPERFAMILY PROTEIN"/>
    <property type="match status" value="1"/>
</dbReference>
<dbReference type="Proteomes" id="UP000187181">
    <property type="component" value="Unassembled WGS sequence"/>
</dbReference>
<dbReference type="PANTHER" id="PTHR46438:SF11">
    <property type="entry name" value="LIPASE-RELATED"/>
    <property type="match status" value="1"/>
</dbReference>
<name>A0A1R3XU52_9BACT</name>
<dbReference type="OrthoDB" id="975949at2"/>
<evidence type="ECO:0000313" key="3">
    <source>
        <dbReference type="Proteomes" id="UP000187181"/>
    </source>
</evidence>
<dbReference type="InterPro" id="IPR000073">
    <property type="entry name" value="AB_hydrolase_1"/>
</dbReference>